<dbReference type="Gene3D" id="3.50.40.10">
    <property type="entry name" value="Phenylalanyl-trna Synthetase, Chain B, domain 3"/>
    <property type="match status" value="1"/>
</dbReference>
<dbReference type="InterPro" id="IPR020825">
    <property type="entry name" value="Phe-tRNA_synthase-like_B3/B4"/>
</dbReference>
<accession>A0A1F6DTB8</accession>
<proteinExistence type="predicted"/>
<dbReference type="SMART" id="SM00896">
    <property type="entry name" value="FDX-ACB"/>
    <property type="match status" value="1"/>
</dbReference>
<gene>
    <name evidence="3" type="ORF">A3C94_01620</name>
</gene>
<dbReference type="GO" id="GO:0004826">
    <property type="term" value="F:phenylalanine-tRNA ligase activity"/>
    <property type="evidence" value="ECO:0007669"/>
    <property type="project" value="InterPro"/>
</dbReference>
<dbReference type="SMART" id="SM00873">
    <property type="entry name" value="B3_4"/>
    <property type="match status" value="1"/>
</dbReference>
<dbReference type="InterPro" id="IPR005147">
    <property type="entry name" value="tRNA_synthase_B5-dom"/>
</dbReference>
<dbReference type="InterPro" id="IPR005121">
    <property type="entry name" value="Fdx_antiC-bd"/>
</dbReference>
<reference evidence="3 4" key="1">
    <citation type="journal article" date="2016" name="Nat. Commun.">
        <title>Thousands of microbial genomes shed light on interconnected biogeochemical processes in an aquifer system.</title>
        <authorList>
            <person name="Anantharaman K."/>
            <person name="Brown C.T."/>
            <person name="Hug L.A."/>
            <person name="Sharon I."/>
            <person name="Castelle C.J."/>
            <person name="Probst A.J."/>
            <person name="Thomas B.C."/>
            <person name="Singh A."/>
            <person name="Wilkins M.J."/>
            <person name="Karaoz U."/>
            <person name="Brodie E.L."/>
            <person name="Williams K.H."/>
            <person name="Hubbard S.S."/>
            <person name="Banfield J.F."/>
        </authorList>
    </citation>
    <scope>NUCLEOTIDE SEQUENCE [LARGE SCALE GENOMIC DNA]</scope>
</reference>
<dbReference type="SUPFAM" id="SSF55681">
    <property type="entry name" value="Class II aaRS and biotin synthetases"/>
    <property type="match status" value="1"/>
</dbReference>
<dbReference type="PANTHER" id="PTHR10947:SF0">
    <property type="entry name" value="PHENYLALANINE--TRNA LIGASE BETA SUBUNIT"/>
    <property type="match status" value="1"/>
</dbReference>
<dbReference type="Gene3D" id="3.30.70.380">
    <property type="entry name" value="Ferrodoxin-fold anticodon-binding domain"/>
    <property type="match status" value="1"/>
</dbReference>
<dbReference type="PROSITE" id="PS51483">
    <property type="entry name" value="B5"/>
    <property type="match status" value="1"/>
</dbReference>
<dbReference type="EMBL" id="MFLJ01000014">
    <property type="protein sequence ID" value="OGG64689.1"/>
    <property type="molecule type" value="Genomic_DNA"/>
</dbReference>
<dbReference type="SUPFAM" id="SSF46955">
    <property type="entry name" value="Putative DNA-binding domain"/>
    <property type="match status" value="2"/>
</dbReference>
<dbReference type="SMART" id="SM00874">
    <property type="entry name" value="B5"/>
    <property type="match status" value="1"/>
</dbReference>
<dbReference type="Gene3D" id="3.30.930.10">
    <property type="entry name" value="Bira Bifunctional Protein, Domain 2"/>
    <property type="match status" value="1"/>
</dbReference>
<evidence type="ECO:0000313" key="3">
    <source>
        <dbReference type="EMBL" id="OGG64689.1"/>
    </source>
</evidence>
<dbReference type="Pfam" id="PF03147">
    <property type="entry name" value="FDX-ACB"/>
    <property type="match status" value="1"/>
</dbReference>
<dbReference type="Pfam" id="PF03484">
    <property type="entry name" value="B5"/>
    <property type="match status" value="1"/>
</dbReference>
<dbReference type="InterPro" id="IPR045864">
    <property type="entry name" value="aa-tRNA-synth_II/BPL/LPL"/>
</dbReference>
<organism evidence="3 4">
    <name type="scientific">Candidatus Kaiserbacteria bacterium RIFCSPHIGHO2_02_FULL_55_17</name>
    <dbReference type="NCBI Taxonomy" id="1798496"/>
    <lineage>
        <taxon>Bacteria</taxon>
        <taxon>Candidatus Kaiseribacteriota</taxon>
    </lineage>
</organism>
<dbReference type="GO" id="GO:0009328">
    <property type="term" value="C:phenylalanine-tRNA ligase complex"/>
    <property type="evidence" value="ECO:0007669"/>
    <property type="project" value="TreeGrafter"/>
</dbReference>
<dbReference type="SUPFAM" id="SSF56037">
    <property type="entry name" value="PheT/TilS domain"/>
    <property type="match status" value="1"/>
</dbReference>
<comment type="caution">
    <text evidence="3">The sequence shown here is derived from an EMBL/GenBank/DDBJ whole genome shotgun (WGS) entry which is preliminary data.</text>
</comment>
<dbReference type="InterPro" id="IPR045060">
    <property type="entry name" value="Phe-tRNA-ligase_IIc_bsu"/>
</dbReference>
<evidence type="ECO:0000313" key="4">
    <source>
        <dbReference type="Proteomes" id="UP000177232"/>
    </source>
</evidence>
<dbReference type="Gene3D" id="3.30.56.10">
    <property type="match status" value="2"/>
</dbReference>
<dbReference type="Proteomes" id="UP000177232">
    <property type="component" value="Unassembled WGS sequence"/>
</dbReference>
<protein>
    <submittedName>
        <fullName evidence="3">Uncharacterized protein</fullName>
    </submittedName>
</protein>
<dbReference type="InterPro" id="IPR036690">
    <property type="entry name" value="Fdx_antiC-bd_sf"/>
</dbReference>
<dbReference type="GO" id="GO:0006432">
    <property type="term" value="P:phenylalanyl-tRNA aminoacylation"/>
    <property type="evidence" value="ECO:0007669"/>
    <property type="project" value="InterPro"/>
</dbReference>
<dbReference type="InterPro" id="IPR009061">
    <property type="entry name" value="DNA-bd_dom_put_sf"/>
</dbReference>
<dbReference type="GO" id="GO:0000287">
    <property type="term" value="F:magnesium ion binding"/>
    <property type="evidence" value="ECO:0007669"/>
    <property type="project" value="InterPro"/>
</dbReference>
<dbReference type="SUPFAM" id="SSF54991">
    <property type="entry name" value="Anticodon-binding domain of PheRS"/>
    <property type="match status" value="1"/>
</dbReference>
<dbReference type="STRING" id="1798496.A3C94_01620"/>
<dbReference type="PROSITE" id="PS51447">
    <property type="entry name" value="FDX_ACB"/>
    <property type="match status" value="1"/>
</dbReference>
<dbReference type="Pfam" id="PF03483">
    <property type="entry name" value="B3_4"/>
    <property type="match status" value="1"/>
</dbReference>
<feature type="domain" description="B5" evidence="2">
    <location>
        <begin position="295"/>
        <end position="370"/>
    </location>
</feature>
<feature type="domain" description="FDX-ACB" evidence="1">
    <location>
        <begin position="509"/>
        <end position="597"/>
    </location>
</feature>
<name>A0A1F6DTB8_9BACT</name>
<evidence type="ECO:0000259" key="2">
    <source>
        <dbReference type="PROSITE" id="PS51483"/>
    </source>
</evidence>
<dbReference type="GO" id="GO:0005524">
    <property type="term" value="F:ATP binding"/>
    <property type="evidence" value="ECO:0007669"/>
    <property type="project" value="InterPro"/>
</dbReference>
<dbReference type="InterPro" id="IPR005146">
    <property type="entry name" value="B3/B4_tRNA-bd"/>
</dbReference>
<dbReference type="GO" id="GO:0003723">
    <property type="term" value="F:RNA binding"/>
    <property type="evidence" value="ECO:0007669"/>
    <property type="project" value="InterPro"/>
</dbReference>
<dbReference type="PANTHER" id="PTHR10947">
    <property type="entry name" value="PHENYLALANYL-TRNA SYNTHETASE BETA CHAIN AND LEUCINE-RICH REPEAT-CONTAINING PROTEIN 47"/>
    <property type="match status" value="1"/>
</dbReference>
<evidence type="ECO:0000259" key="1">
    <source>
        <dbReference type="PROSITE" id="PS51447"/>
    </source>
</evidence>
<dbReference type="AlphaFoldDB" id="A0A1F6DTB8"/>
<sequence length="597" mass="66170">MKVSRAWLQTYFDTPLPDTQALSDALTFHAFEIEETVGDMLDVKVLPNRAADCLSHRGIAKELSAILNLPLKTDPLRQPLPYRDIVSPYLTVEIEDSNGFDKLTAGKCLRYMGAVVRGVKVRPSPSWLKEALEAVGQRSVNNIVDATNYVMLDIGQPLHAFDAKGISSILVRDAREGEKMTILSGEEYTVPKGTLLITNAGTNEAIGIAGVKGGKAAEVTAATADLIIESANFDGTSIRRTAQVLKLSTDASQRFQNRPSPELCAYGIREVLALIQKIAGGEIAEVVDEYPARPQESWNVSVSLAKMNGILGSRFTKKDVADVFTRLGLEVRVDGDTFTVTPPFERTDLTIPEDLVEEVGRIIGYDKLQATELPFDSAQGKPDQACYRGIEKIKDELVVRGFTEISTQSFARKGDVVLANPLDKSKPALRKSLKENMREAFERAKYAAPLVLPPNQKPRLFEIGTVFTKAGEELAIETSEPVSDLPKKIQNDENYEPPQYRLGAYQPFSVYPFIVRDIALWMPAGTDDGLTKSLIQENTGELLMRLDQFDRFEKEGRVSLAFRLVFQSNERSLTNEEVNGVMERIYEALKKAGFEVR</sequence>